<dbReference type="OrthoDB" id="9991317at2759"/>
<dbReference type="EMBL" id="ML121548">
    <property type="protein sequence ID" value="RPB23069.1"/>
    <property type="molecule type" value="Genomic_DNA"/>
</dbReference>
<feature type="non-terminal residue" evidence="2">
    <location>
        <position position="1"/>
    </location>
</feature>
<accession>A0A3N4LNG6</accession>
<evidence type="ECO:0000313" key="3">
    <source>
        <dbReference type="Proteomes" id="UP000267821"/>
    </source>
</evidence>
<dbReference type="InterPro" id="IPR024983">
    <property type="entry name" value="CHAT_dom"/>
</dbReference>
<name>A0A3N4LNG6_9PEZI</name>
<feature type="non-terminal residue" evidence="2">
    <location>
        <position position="483"/>
    </location>
</feature>
<organism evidence="2 3">
    <name type="scientific">Terfezia boudieri ATCC MYA-4762</name>
    <dbReference type="NCBI Taxonomy" id="1051890"/>
    <lineage>
        <taxon>Eukaryota</taxon>
        <taxon>Fungi</taxon>
        <taxon>Dikarya</taxon>
        <taxon>Ascomycota</taxon>
        <taxon>Pezizomycotina</taxon>
        <taxon>Pezizomycetes</taxon>
        <taxon>Pezizales</taxon>
        <taxon>Pezizaceae</taxon>
        <taxon>Terfezia</taxon>
    </lineage>
</organism>
<reference evidence="2 3" key="1">
    <citation type="journal article" date="2018" name="Nat. Ecol. Evol.">
        <title>Pezizomycetes genomes reveal the molecular basis of ectomycorrhizal truffle lifestyle.</title>
        <authorList>
            <person name="Murat C."/>
            <person name="Payen T."/>
            <person name="Noel B."/>
            <person name="Kuo A."/>
            <person name="Morin E."/>
            <person name="Chen J."/>
            <person name="Kohler A."/>
            <person name="Krizsan K."/>
            <person name="Balestrini R."/>
            <person name="Da Silva C."/>
            <person name="Montanini B."/>
            <person name="Hainaut M."/>
            <person name="Levati E."/>
            <person name="Barry K.W."/>
            <person name="Belfiori B."/>
            <person name="Cichocki N."/>
            <person name="Clum A."/>
            <person name="Dockter R.B."/>
            <person name="Fauchery L."/>
            <person name="Guy J."/>
            <person name="Iotti M."/>
            <person name="Le Tacon F."/>
            <person name="Lindquist E.A."/>
            <person name="Lipzen A."/>
            <person name="Malagnac F."/>
            <person name="Mello A."/>
            <person name="Molinier V."/>
            <person name="Miyauchi S."/>
            <person name="Poulain J."/>
            <person name="Riccioni C."/>
            <person name="Rubini A."/>
            <person name="Sitrit Y."/>
            <person name="Splivallo R."/>
            <person name="Traeger S."/>
            <person name="Wang M."/>
            <person name="Zifcakova L."/>
            <person name="Wipf D."/>
            <person name="Zambonelli A."/>
            <person name="Paolocci F."/>
            <person name="Nowrousian M."/>
            <person name="Ottonello S."/>
            <person name="Baldrian P."/>
            <person name="Spatafora J.W."/>
            <person name="Henrissat B."/>
            <person name="Nagy L.G."/>
            <person name="Aury J.M."/>
            <person name="Wincker P."/>
            <person name="Grigoriev I.V."/>
            <person name="Bonfante P."/>
            <person name="Martin F.M."/>
        </authorList>
    </citation>
    <scope>NUCLEOTIDE SEQUENCE [LARGE SCALE GENOMIC DNA]</scope>
    <source>
        <strain evidence="2 3">ATCC MYA-4762</strain>
    </source>
</reference>
<dbReference type="AlphaFoldDB" id="A0A3N4LNG6"/>
<keyword evidence="3" id="KW-1185">Reference proteome</keyword>
<dbReference type="Proteomes" id="UP000267821">
    <property type="component" value="Unassembled WGS sequence"/>
</dbReference>
<sequence length="483" mass="53342">EEVYNIAMEAMDLFSLVVIRSLPQADQQKCLEAFSGFGSLAAAAAFEAQKTPADALMLLEKGRDIIAGNRFDIRIDLTELRSVDKDLAEEFEKLRAQLDPSGVHAYMMNTGRSGEPGIKDPSGRLLRANRKLEEVVNRIRSKKGFEGFLKRPSLEQMKNAAGKGSIVVINIAEWRCDAIIVRKDREVESIHLDRLTQEAITQQLGDVPSYNECSRSLAIPLICRQVLSPASTPVESYPRVWWCSTGNASRLPLHAASSGRKPGFPRGNVMNRVVSSYTSSIKALIFSRRQAALRLGRLITGTMDMDIPGNSVGDTIAKLNVKIESDPYEADLLDYFTIASLPHSPPPPEKWPAIFHFAGHGVTNPTDPSKSCLYTRDSPLYVEELVRVGMYERFPLLAYLSACSTGVNVVNGKAGLGDEGIHVMGALQLAGFVGVMGALWRVSDDTAGRVAKVFYEQLLKGDWEEEDRMARCFHYAVMSLRNT</sequence>
<protein>
    <recommendedName>
        <fullName evidence="1">CHAT domain-containing protein</fullName>
    </recommendedName>
</protein>
<dbReference type="STRING" id="1051890.A0A3N4LNG6"/>
<feature type="domain" description="CHAT" evidence="1">
    <location>
        <begin position="227"/>
        <end position="461"/>
    </location>
</feature>
<proteinExistence type="predicted"/>
<dbReference type="Pfam" id="PF12770">
    <property type="entry name" value="CHAT"/>
    <property type="match status" value="1"/>
</dbReference>
<evidence type="ECO:0000313" key="2">
    <source>
        <dbReference type="EMBL" id="RPB23069.1"/>
    </source>
</evidence>
<evidence type="ECO:0000259" key="1">
    <source>
        <dbReference type="Pfam" id="PF12770"/>
    </source>
</evidence>
<dbReference type="InParanoid" id="A0A3N4LNG6"/>
<gene>
    <name evidence="2" type="ORF">L211DRAFT_743109</name>
</gene>